<evidence type="ECO:0000256" key="3">
    <source>
        <dbReference type="ARBA" id="ARBA00022840"/>
    </source>
</evidence>
<dbReference type="Gene3D" id="1.10.10.10">
    <property type="entry name" value="Winged helix-like DNA-binding domain superfamily/Winged helix DNA-binding domain"/>
    <property type="match status" value="1"/>
</dbReference>
<feature type="binding site" evidence="6">
    <location>
        <position position="111"/>
    </location>
    <ligand>
        <name>biotin</name>
        <dbReference type="ChEBI" id="CHEBI:57586"/>
    </ligand>
</feature>
<evidence type="ECO:0000313" key="10">
    <source>
        <dbReference type="Proteomes" id="UP001238540"/>
    </source>
</evidence>
<comment type="function">
    <text evidence="6">Acts both as a biotin--[acetyl-CoA-carboxylase] ligase and a biotin-operon repressor. In the presence of ATP, BirA activates biotin to form the BirA-biotinyl-5'-adenylate (BirA-bio-5'-AMP or holoBirA) complex. HoloBirA can either transfer the biotinyl moiety to the biotin carboxyl carrier protein (BCCP) subunit of acetyl-CoA carboxylase, or bind to the biotin operator site and inhibit transcription of the operon.</text>
</comment>
<dbReference type="GO" id="GO:0004077">
    <property type="term" value="F:biotin--[biotin carboxyl-carrier protein] ligase activity"/>
    <property type="evidence" value="ECO:0007669"/>
    <property type="project" value="UniProtKB-EC"/>
</dbReference>
<protein>
    <recommendedName>
        <fullName evidence="6">Bifunctional ligase/repressor BirA</fullName>
    </recommendedName>
    <alternativeName>
        <fullName evidence="6">Biotin operon repressor</fullName>
    </alternativeName>
    <alternativeName>
        <fullName evidence="6">Biotin--[acetyl-CoA-carboxylase] ligase</fullName>
        <ecNumber evidence="6">6.3.4.15</ecNumber>
    </alternativeName>
    <alternativeName>
        <fullName evidence="6">Biotin--protein ligase</fullName>
    </alternativeName>
    <alternativeName>
        <fullName evidence="6">Biotin-[acetyl-CoA carboxylase] synthetase</fullName>
    </alternativeName>
</protein>
<keyword evidence="6" id="KW-0238">DNA-binding</keyword>
<comment type="similarity">
    <text evidence="6">Belongs to the biotin--protein ligase family.</text>
</comment>
<dbReference type="SUPFAM" id="SSF55681">
    <property type="entry name" value="Class II aaRS and biotin synthetases"/>
    <property type="match status" value="1"/>
</dbReference>
<evidence type="ECO:0000313" key="9">
    <source>
        <dbReference type="EMBL" id="MDN3611227.1"/>
    </source>
</evidence>
<dbReference type="EMBL" id="JAUFQC010000001">
    <property type="protein sequence ID" value="MDN3608459.1"/>
    <property type="molecule type" value="Genomic_DNA"/>
</dbReference>
<dbReference type="InterPro" id="IPR003142">
    <property type="entry name" value="BPL_C"/>
</dbReference>
<dbReference type="NCBIfam" id="NF008847">
    <property type="entry name" value="PRK11886.1-2"/>
    <property type="match status" value="1"/>
</dbReference>
<sequence length="320" mass="34801">MKEHKIKLSILKILSDGCFHSGEALGDQLGVSRAAISKHIQGIQKWGVDIFRVQGKGYQLAHSFQLLDEKAICRLVSTPVELVPIIDSTNQYLIDRGESLQSGAACVAEYQSKGRGRRGREWVSPFGSNLYLSMFWRLEAGMAAAMGLSLVVGVAIVEALSDFGIKGIKLKWPNDLYYQDRKLAGILVELSGQAGGAANLVIGMGMNLNMPHIMGDIDQPWSSLAQVTNGEEMDRNQLAAAMIRTLNKAMLAYEVDGMVGLVERWNCLDNYIDRPVKLMLGSKTISGIAKGINDQGAILLETGNGIESYIGGEISLRGND</sequence>
<dbReference type="HAMAP" id="MF_00978">
    <property type="entry name" value="Bifunct_BirA"/>
    <property type="match status" value="1"/>
</dbReference>
<reference evidence="10" key="2">
    <citation type="journal article" date="2019" name="Int. J. Syst. Evol. Microbiol.">
        <title>The Global Catalogue of Microorganisms (GCM) 10K type strain sequencing project: providing services to taxonomists for standard genome sequencing and annotation.</title>
        <authorList>
            <consortium name="The Broad Institute Genomics Platform"/>
            <consortium name="The Broad Institute Genome Sequencing Center for Infectious Disease"/>
            <person name="Wu L."/>
            <person name="Ma J."/>
        </authorList>
    </citation>
    <scope>NUCLEOTIDE SEQUENCE [LARGE SCALE GENOMIC DNA]</scope>
    <source>
        <strain evidence="10">CECT 7398</strain>
    </source>
</reference>
<dbReference type="PANTHER" id="PTHR12835">
    <property type="entry name" value="BIOTIN PROTEIN LIGASE"/>
    <property type="match status" value="1"/>
</dbReference>
<keyword evidence="1 6" id="KW-0436">Ligase</keyword>
<dbReference type="InterPro" id="IPR036390">
    <property type="entry name" value="WH_DNA-bd_sf"/>
</dbReference>
<dbReference type="Pfam" id="PF03099">
    <property type="entry name" value="BPL_LplA_LipB"/>
    <property type="match status" value="1"/>
</dbReference>
<keyword evidence="4 6" id="KW-0092">Biotin</keyword>
<organism evidence="8 10">
    <name type="scientific">Vibrio ostreicida</name>
    <dbReference type="NCBI Taxonomy" id="526588"/>
    <lineage>
        <taxon>Bacteria</taxon>
        <taxon>Pseudomonadati</taxon>
        <taxon>Pseudomonadota</taxon>
        <taxon>Gammaproteobacteria</taxon>
        <taxon>Vibrionales</taxon>
        <taxon>Vibrionaceae</taxon>
        <taxon>Vibrio</taxon>
    </lineage>
</organism>
<keyword evidence="6" id="KW-0678">Repressor</keyword>
<name>A0ABT8BQ47_9VIBR</name>
<dbReference type="NCBIfam" id="TIGR00121">
    <property type="entry name" value="birA_ligase"/>
    <property type="match status" value="1"/>
</dbReference>
<dbReference type="Proteomes" id="UP001238540">
    <property type="component" value="Unassembled WGS sequence"/>
</dbReference>
<comment type="caution">
    <text evidence="8">The sequence shown here is derived from an EMBL/GenBank/DDBJ whole genome shotgun (WGS) entry which is preliminary data.</text>
</comment>
<dbReference type="InterPro" id="IPR036388">
    <property type="entry name" value="WH-like_DNA-bd_sf"/>
</dbReference>
<feature type="domain" description="BPL/LPL catalytic" evidence="7">
    <location>
        <begin position="67"/>
        <end position="254"/>
    </location>
</feature>
<dbReference type="Gene3D" id="2.30.30.100">
    <property type="match status" value="1"/>
</dbReference>
<accession>A0ABT8BQ47</accession>
<feature type="binding site" evidence="6">
    <location>
        <begin position="88"/>
        <end position="90"/>
    </location>
    <ligand>
        <name>biotin</name>
        <dbReference type="ChEBI" id="CHEBI:57586"/>
    </ligand>
</feature>
<dbReference type="InterPro" id="IPR013196">
    <property type="entry name" value="HTH_11"/>
</dbReference>
<keyword evidence="3 6" id="KW-0067">ATP-binding</keyword>
<reference evidence="8" key="1">
    <citation type="journal article" date="2014" name="Int. J. Syst. Evol. Microbiol.">
        <title>Complete genome of a new Firmicutes species belonging to the dominant human colonic microbiota ('Ruminococcus bicirculans') reveals two chromosomes and a selective capacity to utilize plant glucans.</title>
        <authorList>
            <consortium name="NISC Comparative Sequencing Program"/>
            <person name="Wegmann U."/>
            <person name="Louis P."/>
            <person name="Goesmann A."/>
            <person name="Henrissat B."/>
            <person name="Duncan S.H."/>
            <person name="Flint H.J."/>
        </authorList>
    </citation>
    <scope>NUCLEOTIDE SEQUENCE</scope>
    <source>
        <strain evidence="8">CECT 7398</strain>
    </source>
</reference>
<keyword evidence="2 6" id="KW-0547">Nucleotide-binding</keyword>
<keyword evidence="6" id="KW-0804">Transcription</keyword>
<dbReference type="PROSITE" id="PS51733">
    <property type="entry name" value="BPL_LPL_CATALYTIC"/>
    <property type="match status" value="1"/>
</dbReference>
<dbReference type="Gene3D" id="3.30.930.10">
    <property type="entry name" value="Bira Bifunctional Protein, Domain 2"/>
    <property type="match status" value="1"/>
</dbReference>
<dbReference type="Pfam" id="PF08279">
    <property type="entry name" value="HTH_11"/>
    <property type="match status" value="1"/>
</dbReference>
<comment type="catalytic activity">
    <reaction evidence="5 6">
        <text>biotin + L-lysyl-[protein] + ATP = N(6)-biotinyl-L-lysyl-[protein] + AMP + diphosphate + H(+)</text>
        <dbReference type="Rhea" id="RHEA:11756"/>
        <dbReference type="Rhea" id="RHEA-COMP:9752"/>
        <dbReference type="Rhea" id="RHEA-COMP:10505"/>
        <dbReference type="ChEBI" id="CHEBI:15378"/>
        <dbReference type="ChEBI" id="CHEBI:29969"/>
        <dbReference type="ChEBI" id="CHEBI:30616"/>
        <dbReference type="ChEBI" id="CHEBI:33019"/>
        <dbReference type="ChEBI" id="CHEBI:57586"/>
        <dbReference type="ChEBI" id="CHEBI:83144"/>
        <dbReference type="ChEBI" id="CHEBI:456215"/>
        <dbReference type="EC" id="6.3.4.15"/>
    </reaction>
</comment>
<dbReference type="InterPro" id="IPR008988">
    <property type="entry name" value="Transcriptional_repressor_C"/>
</dbReference>
<dbReference type="Pfam" id="PF02237">
    <property type="entry name" value="BPL_C"/>
    <property type="match status" value="1"/>
</dbReference>
<dbReference type="InterPro" id="IPR045864">
    <property type="entry name" value="aa-tRNA-synth_II/BPL/LPL"/>
</dbReference>
<dbReference type="SUPFAM" id="SSF50037">
    <property type="entry name" value="C-terminal domain of transcriptional repressors"/>
    <property type="match status" value="1"/>
</dbReference>
<feature type="binding site" evidence="6">
    <location>
        <position position="182"/>
    </location>
    <ligand>
        <name>biotin</name>
        <dbReference type="ChEBI" id="CHEBI:57586"/>
    </ligand>
</feature>
<dbReference type="InterPro" id="IPR004143">
    <property type="entry name" value="BPL_LPL_catalytic"/>
</dbReference>
<dbReference type="EMBL" id="JAUFQC010000022">
    <property type="protein sequence ID" value="MDN3611227.1"/>
    <property type="molecule type" value="Genomic_DNA"/>
</dbReference>
<evidence type="ECO:0000259" key="7">
    <source>
        <dbReference type="PROSITE" id="PS51733"/>
    </source>
</evidence>
<evidence type="ECO:0000313" key="8">
    <source>
        <dbReference type="EMBL" id="MDN3608459.1"/>
    </source>
</evidence>
<feature type="DNA-binding region" description="H-T-H motif" evidence="6">
    <location>
        <begin position="22"/>
        <end position="41"/>
    </location>
</feature>
<evidence type="ECO:0000256" key="2">
    <source>
        <dbReference type="ARBA" id="ARBA00022741"/>
    </source>
</evidence>
<evidence type="ECO:0000256" key="5">
    <source>
        <dbReference type="ARBA" id="ARBA00047846"/>
    </source>
</evidence>
<proteinExistence type="inferred from homology"/>
<dbReference type="CDD" id="cd16442">
    <property type="entry name" value="BPL"/>
    <property type="match status" value="1"/>
</dbReference>
<keyword evidence="6" id="KW-0805">Transcription regulation</keyword>
<dbReference type="SUPFAM" id="SSF46785">
    <property type="entry name" value="Winged helix' DNA-binding domain"/>
    <property type="match status" value="1"/>
</dbReference>
<evidence type="ECO:0000256" key="6">
    <source>
        <dbReference type="HAMAP-Rule" id="MF_00978"/>
    </source>
</evidence>
<feature type="binding site" evidence="6">
    <location>
        <begin position="115"/>
        <end position="117"/>
    </location>
    <ligand>
        <name>biotin</name>
        <dbReference type="ChEBI" id="CHEBI:57586"/>
    </ligand>
</feature>
<gene>
    <name evidence="6 8" type="primary">birA</name>
    <name evidence="8" type="ORF">QWZ16_01540</name>
    <name evidence="9" type="ORF">QWZ16_16535</name>
</gene>
<keyword evidence="10" id="KW-1185">Reference proteome</keyword>
<dbReference type="RefSeq" id="WP_170883282.1">
    <property type="nucleotide sequence ID" value="NZ_JABEYA020000016.1"/>
</dbReference>
<dbReference type="EC" id="6.3.4.15" evidence="6"/>
<evidence type="ECO:0000256" key="1">
    <source>
        <dbReference type="ARBA" id="ARBA00022598"/>
    </source>
</evidence>
<evidence type="ECO:0000256" key="4">
    <source>
        <dbReference type="ARBA" id="ARBA00023267"/>
    </source>
</evidence>
<dbReference type="InterPro" id="IPR030855">
    <property type="entry name" value="Bifunct_BirA"/>
</dbReference>
<reference evidence="8" key="3">
    <citation type="submission" date="2023-06" db="EMBL/GenBank/DDBJ databases">
        <authorList>
            <person name="Lucena T."/>
            <person name="Sun Q."/>
        </authorList>
    </citation>
    <scope>NUCLEOTIDE SEQUENCE</scope>
    <source>
        <strain evidence="8">CECT 7398</strain>
    </source>
</reference>
<dbReference type="PANTHER" id="PTHR12835:SF5">
    <property type="entry name" value="BIOTIN--PROTEIN LIGASE"/>
    <property type="match status" value="1"/>
</dbReference>
<dbReference type="InterPro" id="IPR004408">
    <property type="entry name" value="Biotin_CoA_COase_ligase"/>
</dbReference>